<dbReference type="Pfam" id="PF03411">
    <property type="entry name" value="Peptidase_M74"/>
    <property type="match status" value="1"/>
</dbReference>
<evidence type="ECO:0000256" key="6">
    <source>
        <dbReference type="ARBA" id="ARBA00022833"/>
    </source>
</evidence>
<evidence type="ECO:0000256" key="5">
    <source>
        <dbReference type="ARBA" id="ARBA00022801"/>
    </source>
</evidence>
<evidence type="ECO:0000256" key="7">
    <source>
        <dbReference type="ARBA" id="ARBA00023049"/>
    </source>
</evidence>
<keyword evidence="6" id="KW-0862">Zinc</keyword>
<dbReference type="EMBL" id="CP022426">
    <property type="protein sequence ID" value="ATP09327.1"/>
    <property type="molecule type" value="Genomic_DNA"/>
</dbReference>
<protein>
    <submittedName>
        <fullName evidence="8">Peptidase M74 family protein</fullName>
    </submittedName>
</protein>
<dbReference type="GO" id="GO:0030288">
    <property type="term" value="C:outer membrane-bounded periplasmic space"/>
    <property type="evidence" value="ECO:0007669"/>
    <property type="project" value="InterPro"/>
</dbReference>
<proteinExistence type="predicted"/>
<keyword evidence="1" id="KW-0645">Protease</keyword>
<keyword evidence="4" id="KW-0574">Periplasm</keyword>
<dbReference type="AlphaFoldDB" id="A0A2D1QGG7"/>
<organism evidence="8 9">
    <name type="scientific">Aeromonas salmonicida subsp. pectinolytica 34mel</name>
    <dbReference type="NCBI Taxonomy" id="1324960"/>
    <lineage>
        <taxon>Bacteria</taxon>
        <taxon>Pseudomonadati</taxon>
        <taxon>Pseudomonadota</taxon>
        <taxon>Gammaproteobacteria</taxon>
        <taxon>Aeromonadales</taxon>
        <taxon>Aeromonadaceae</taxon>
        <taxon>Aeromonas</taxon>
    </lineage>
</organism>
<dbReference type="InterPro" id="IPR005073">
    <property type="entry name" value="Peptidase_M74"/>
</dbReference>
<evidence type="ECO:0000256" key="1">
    <source>
        <dbReference type="ARBA" id="ARBA00022670"/>
    </source>
</evidence>
<keyword evidence="5" id="KW-0378">Hydrolase</keyword>
<keyword evidence="7" id="KW-0482">Metalloprotease</keyword>
<gene>
    <name evidence="8" type="ORF">Asalp_21580</name>
</gene>
<sequence>MRPFFVFLLFISISGQASEPSRCFGTTDKGRLTNGWQLPSSGSNFSAYSVIGTTLGRNYVHSSVYKTVLDAYTSLNTTAPEKQYVYGETGWATGGRFRPHKTHQNGLSVDFFVPVIDKNGKSVPLPTGVFNKLGYNIEFTNEGYFEEYTIDFDALAEHLLTLKQAAEHHDIKIWRVIFDNELQRKLFASDKGKLLKNQIRFSTKKPWVRHDEHYHVDFMVPCDK</sequence>
<dbReference type="RefSeq" id="WP_099368957.1">
    <property type="nucleotide sequence ID" value="NZ_CP022426.1"/>
</dbReference>
<evidence type="ECO:0000256" key="3">
    <source>
        <dbReference type="ARBA" id="ARBA00022729"/>
    </source>
</evidence>
<evidence type="ECO:0000313" key="8">
    <source>
        <dbReference type="EMBL" id="ATP09327.1"/>
    </source>
</evidence>
<dbReference type="GO" id="GO:0004252">
    <property type="term" value="F:serine-type endopeptidase activity"/>
    <property type="evidence" value="ECO:0007669"/>
    <property type="project" value="InterPro"/>
</dbReference>
<keyword evidence="3" id="KW-0732">Signal</keyword>
<reference evidence="9" key="1">
    <citation type="journal article" date="2018" name="BMC Genomics">
        <title>The complete and fully assembled genome sequence of Aeromonas salmonicida subsp. pectinolytica and its comparative analysis with other Aeromonas species: investigation of the mobilome in environmental and pathogenic strains.</title>
        <authorList>
            <person name="Pfeiffer F."/>
            <person name="Zamora-Lagos M.A."/>
            <person name="Blettinger M."/>
            <person name="Yeroslaviz A."/>
            <person name="Dahl A."/>
            <person name="Gruber S."/>
            <person name="Habermann B.H."/>
        </authorList>
    </citation>
    <scope>NUCLEOTIDE SEQUENCE [LARGE SCALE GENOMIC DNA]</scope>
    <source>
        <strain evidence="9">34mel</strain>
    </source>
</reference>
<dbReference type="GO" id="GO:0046872">
    <property type="term" value="F:metal ion binding"/>
    <property type="evidence" value="ECO:0007669"/>
    <property type="project" value="UniProtKB-KW"/>
</dbReference>
<dbReference type="InterPro" id="IPR009045">
    <property type="entry name" value="Zn_M74/Hedgehog-like"/>
</dbReference>
<dbReference type="Gene3D" id="3.30.1380.10">
    <property type="match status" value="1"/>
</dbReference>
<dbReference type="GO" id="GO:0006508">
    <property type="term" value="P:proteolysis"/>
    <property type="evidence" value="ECO:0007669"/>
    <property type="project" value="UniProtKB-KW"/>
</dbReference>
<accession>A0A2D1QGG7</accession>
<evidence type="ECO:0000256" key="2">
    <source>
        <dbReference type="ARBA" id="ARBA00022723"/>
    </source>
</evidence>
<evidence type="ECO:0000256" key="4">
    <source>
        <dbReference type="ARBA" id="ARBA00022764"/>
    </source>
</evidence>
<name>A0A2D1QGG7_AERSA</name>
<dbReference type="Proteomes" id="UP000222916">
    <property type="component" value="Chromosome"/>
</dbReference>
<evidence type="ECO:0000313" key="9">
    <source>
        <dbReference type="Proteomes" id="UP000222916"/>
    </source>
</evidence>
<dbReference type="GO" id="GO:0008237">
    <property type="term" value="F:metallopeptidase activity"/>
    <property type="evidence" value="ECO:0007669"/>
    <property type="project" value="UniProtKB-KW"/>
</dbReference>
<keyword evidence="2" id="KW-0479">Metal-binding</keyword>
<dbReference type="SUPFAM" id="SSF55166">
    <property type="entry name" value="Hedgehog/DD-peptidase"/>
    <property type="match status" value="1"/>
</dbReference>